<evidence type="ECO:0000313" key="2">
    <source>
        <dbReference type="Proteomes" id="UP000038010"/>
    </source>
</evidence>
<dbReference type="Proteomes" id="UP000038010">
    <property type="component" value="Unassembled WGS sequence"/>
</dbReference>
<sequence>MSVIFLHHLTDLLKVKPLRHTSTTMPANFSINIDNQSFTSAELPEEEMVLLVHAIYVAGRSPPVSVSEALRECLEIVRKTHIRERVRISACAVIFRTMEDHHEDTCTHQEEHTQRFFDWHKALLNPANGMVEAIASAEVSLGEIQQMERMVGLFRAAGGSLGQCPAAHGIESLRAQGVRLANAAGRAL</sequence>
<dbReference type="EMBL" id="LFJN01000008">
    <property type="protein sequence ID" value="KPI41968.1"/>
    <property type="molecule type" value="Genomic_DNA"/>
</dbReference>
<accession>A0A0N0NNU8</accession>
<evidence type="ECO:0000313" key="1">
    <source>
        <dbReference type="EMBL" id="KPI41968.1"/>
    </source>
</evidence>
<dbReference type="GeneID" id="28737494"/>
<protein>
    <submittedName>
        <fullName evidence="1">Uncharacterized protein</fullName>
    </submittedName>
</protein>
<organism evidence="1 2">
    <name type="scientific">Cyphellophora attinorum</name>
    <dbReference type="NCBI Taxonomy" id="1664694"/>
    <lineage>
        <taxon>Eukaryota</taxon>
        <taxon>Fungi</taxon>
        <taxon>Dikarya</taxon>
        <taxon>Ascomycota</taxon>
        <taxon>Pezizomycotina</taxon>
        <taxon>Eurotiomycetes</taxon>
        <taxon>Chaetothyriomycetidae</taxon>
        <taxon>Chaetothyriales</taxon>
        <taxon>Cyphellophoraceae</taxon>
        <taxon>Cyphellophora</taxon>
    </lineage>
</organism>
<dbReference type="RefSeq" id="XP_018001931.1">
    <property type="nucleotide sequence ID" value="XM_018145614.1"/>
</dbReference>
<dbReference type="AlphaFoldDB" id="A0A0N0NNU8"/>
<keyword evidence="2" id="KW-1185">Reference proteome</keyword>
<proteinExistence type="predicted"/>
<dbReference type="VEuPathDB" id="FungiDB:AB675_5405"/>
<name>A0A0N0NNU8_9EURO</name>
<reference evidence="1 2" key="1">
    <citation type="submission" date="2015-06" db="EMBL/GenBank/DDBJ databases">
        <title>Draft genome of the ant-associated black yeast Phialophora attae CBS 131958.</title>
        <authorList>
            <person name="Moreno L.F."/>
            <person name="Stielow B.J."/>
            <person name="de Hoog S."/>
            <person name="Vicente V.A."/>
            <person name="Weiss V.A."/>
            <person name="de Vries M."/>
            <person name="Cruz L.M."/>
            <person name="Souza E.M."/>
        </authorList>
    </citation>
    <scope>NUCLEOTIDE SEQUENCE [LARGE SCALE GENOMIC DNA]</scope>
    <source>
        <strain evidence="1 2">CBS 131958</strain>
    </source>
</reference>
<comment type="caution">
    <text evidence="1">The sequence shown here is derived from an EMBL/GenBank/DDBJ whole genome shotgun (WGS) entry which is preliminary data.</text>
</comment>
<gene>
    <name evidence="1" type="ORF">AB675_5405</name>
</gene>